<dbReference type="SUPFAM" id="SSF52540">
    <property type="entry name" value="P-loop containing nucleoside triphosphate hydrolases"/>
    <property type="match status" value="1"/>
</dbReference>
<dbReference type="InterPro" id="IPR035647">
    <property type="entry name" value="EFG_III/V"/>
</dbReference>
<dbReference type="RefSeq" id="WP_185059395.1">
    <property type="nucleotide sequence ID" value="NZ_BAABJP010000015.1"/>
</dbReference>
<dbReference type="Pfam" id="PF00009">
    <property type="entry name" value="GTP_EFTU"/>
    <property type="match status" value="1"/>
</dbReference>
<dbReference type="InterPro" id="IPR014721">
    <property type="entry name" value="Ribsml_uS5_D2-typ_fold_subgr"/>
</dbReference>
<dbReference type="InterPro" id="IPR031157">
    <property type="entry name" value="G_TR_CS"/>
</dbReference>
<evidence type="ECO:0000259" key="4">
    <source>
        <dbReference type="PROSITE" id="PS51722"/>
    </source>
</evidence>
<dbReference type="PANTHER" id="PTHR43261:SF1">
    <property type="entry name" value="RIBOSOME-RELEASING FACTOR 2, MITOCHONDRIAL"/>
    <property type="match status" value="1"/>
</dbReference>
<dbReference type="Gene3D" id="2.40.30.10">
    <property type="entry name" value="Translation factors"/>
    <property type="match status" value="1"/>
</dbReference>
<dbReference type="PROSITE" id="PS51722">
    <property type="entry name" value="G_TR_2"/>
    <property type="match status" value="1"/>
</dbReference>
<dbReference type="PRINTS" id="PR01037">
    <property type="entry name" value="TCRTETOQM"/>
</dbReference>
<sequence>MKLLNVGILAHVDAGKTSLTERLLFHAGAIRRLGRVDRGTTQTDSAELERDRGITISTGVAAFRAGDLTVNLVDTPGHPDFIAEVERSLRVLDGVVLVLSSVEGVQAQTRVLMRTLIQLRMPTVLFLNKIDRAGARPDGVLADVLTRLTARAVPLGEVHDAGTPRAGVRALVPDGDALAEFAAADGRDAFVARYLDGTLDPAAIREELAEGTRAGRLHPVFFGSAVTGAGIAELVDGLGELLPATSAAPGGPLAGRLFKIDSHGAYLRVYSGELRARQVVALRRRHLDGPPTEHLGKVTAIAVAEPGGFRPAGRVGPGQIARLTGLADARIGDSLGAPPDNPADQLFAPPVLEAVVGARRPADAPRLATGLRELARRDPLITLVERDGELSVRLYGEVQGEVIAAQLAAEFGVEPVLAQPRTVHRERVTGVGEAARAIDERERTDPWATVGLRVEPGTGVGYRLAVELGSLPLAFHAAIEQGVRAALRQGPHGWPVTDCLVTLTRSGFASPISTAGDFRALAAELARFAVERAGTRVDLPVRRIELEVPPDTLNPVLGALAAAGGTVRAIDANAGRIDADLPQARLPELARRLPRLTRGEALLTPRGVSWRPL</sequence>
<dbReference type="SUPFAM" id="SSF54980">
    <property type="entry name" value="EF-G C-terminal domain-like"/>
    <property type="match status" value="1"/>
</dbReference>
<evidence type="ECO:0000313" key="6">
    <source>
        <dbReference type="Proteomes" id="UP001428817"/>
    </source>
</evidence>
<dbReference type="InterPro" id="IPR027417">
    <property type="entry name" value="P-loop_NTPase"/>
</dbReference>
<evidence type="ECO:0000256" key="1">
    <source>
        <dbReference type="ARBA" id="ARBA00022741"/>
    </source>
</evidence>
<dbReference type="Gene3D" id="3.30.230.10">
    <property type="match status" value="1"/>
</dbReference>
<accession>A0ABP9Q889</accession>
<dbReference type="SMART" id="SM00889">
    <property type="entry name" value="EFG_IV"/>
    <property type="match status" value="1"/>
</dbReference>
<keyword evidence="2" id="KW-0648">Protein biosynthesis</keyword>
<dbReference type="InterPro" id="IPR020568">
    <property type="entry name" value="Ribosomal_Su5_D2-typ_SF"/>
</dbReference>
<feature type="domain" description="Tr-type G" evidence="4">
    <location>
        <begin position="1"/>
        <end position="247"/>
    </location>
</feature>
<evidence type="ECO:0000256" key="3">
    <source>
        <dbReference type="ARBA" id="ARBA00023134"/>
    </source>
</evidence>
<dbReference type="PRINTS" id="PR00315">
    <property type="entry name" value="ELONGATNFCT"/>
</dbReference>
<dbReference type="Proteomes" id="UP001428817">
    <property type="component" value="Unassembled WGS sequence"/>
</dbReference>
<proteinExistence type="predicted"/>
<reference evidence="6" key="1">
    <citation type="journal article" date="2019" name="Int. J. Syst. Evol. Microbiol.">
        <title>The Global Catalogue of Microorganisms (GCM) 10K type strain sequencing project: providing services to taxonomists for standard genome sequencing and annotation.</title>
        <authorList>
            <consortium name="The Broad Institute Genomics Platform"/>
            <consortium name="The Broad Institute Genome Sequencing Center for Infectious Disease"/>
            <person name="Wu L."/>
            <person name="Ma J."/>
        </authorList>
    </citation>
    <scope>NUCLEOTIDE SEQUENCE [LARGE SCALE GENOMIC DNA]</scope>
    <source>
        <strain evidence="6">JCM 18303</strain>
    </source>
</reference>
<keyword evidence="6" id="KW-1185">Reference proteome</keyword>
<dbReference type="InterPro" id="IPR000795">
    <property type="entry name" value="T_Tr_GTP-bd_dom"/>
</dbReference>
<evidence type="ECO:0000256" key="2">
    <source>
        <dbReference type="ARBA" id="ARBA00022917"/>
    </source>
</evidence>
<protein>
    <submittedName>
        <fullName evidence="5">Tetracycline resistance ribosomal protection protein Otr(A)</fullName>
    </submittedName>
</protein>
<dbReference type="NCBIfam" id="TIGR00231">
    <property type="entry name" value="small_GTP"/>
    <property type="match status" value="1"/>
</dbReference>
<dbReference type="SUPFAM" id="SSF54211">
    <property type="entry name" value="Ribosomal protein S5 domain 2-like"/>
    <property type="match status" value="1"/>
</dbReference>
<gene>
    <name evidence="5" type="primary">otr(A)</name>
    <name evidence="5" type="ORF">GCM10023321_34890</name>
</gene>
<dbReference type="PANTHER" id="PTHR43261">
    <property type="entry name" value="TRANSLATION ELONGATION FACTOR G-RELATED"/>
    <property type="match status" value="1"/>
</dbReference>
<dbReference type="Gene3D" id="3.40.50.300">
    <property type="entry name" value="P-loop containing nucleotide triphosphate hydrolases"/>
    <property type="match status" value="1"/>
</dbReference>
<dbReference type="InterPro" id="IPR005517">
    <property type="entry name" value="Transl_elong_EFG/EF2_IV"/>
</dbReference>
<keyword evidence="1" id="KW-0547">Nucleotide-binding</keyword>
<comment type="caution">
    <text evidence="5">The sequence shown here is derived from an EMBL/GenBank/DDBJ whole genome shotgun (WGS) entry which is preliminary data.</text>
</comment>
<evidence type="ECO:0000313" key="5">
    <source>
        <dbReference type="EMBL" id="GAA5157144.1"/>
    </source>
</evidence>
<dbReference type="InterPro" id="IPR009000">
    <property type="entry name" value="Transl_B-barrel_sf"/>
</dbReference>
<organism evidence="5 6">
    <name type="scientific">Pseudonocardia eucalypti</name>
    <dbReference type="NCBI Taxonomy" id="648755"/>
    <lineage>
        <taxon>Bacteria</taxon>
        <taxon>Bacillati</taxon>
        <taxon>Actinomycetota</taxon>
        <taxon>Actinomycetes</taxon>
        <taxon>Pseudonocardiales</taxon>
        <taxon>Pseudonocardiaceae</taxon>
        <taxon>Pseudonocardia</taxon>
    </lineage>
</organism>
<keyword evidence="3" id="KW-0342">GTP-binding</keyword>
<dbReference type="InterPro" id="IPR005225">
    <property type="entry name" value="Small_GTP-bd"/>
</dbReference>
<dbReference type="Pfam" id="PF03764">
    <property type="entry name" value="EFG_IV"/>
    <property type="match status" value="1"/>
</dbReference>
<dbReference type="EMBL" id="BAABJP010000015">
    <property type="protein sequence ID" value="GAA5157144.1"/>
    <property type="molecule type" value="Genomic_DNA"/>
</dbReference>
<dbReference type="SUPFAM" id="SSF50447">
    <property type="entry name" value="Translation proteins"/>
    <property type="match status" value="1"/>
</dbReference>
<dbReference type="PROSITE" id="PS00301">
    <property type="entry name" value="G_TR_1"/>
    <property type="match status" value="1"/>
</dbReference>
<dbReference type="Gene3D" id="3.30.70.870">
    <property type="entry name" value="Elongation Factor G (Translational Gtpase), domain 3"/>
    <property type="match status" value="1"/>
</dbReference>
<name>A0ABP9Q889_9PSEU</name>